<gene>
    <name evidence="2" type="ORF">AFUS01_LOCUS9649</name>
</gene>
<name>A0A8J2K5C0_9HEXA</name>
<feature type="transmembrane region" description="Helical" evidence="1">
    <location>
        <begin position="23"/>
        <end position="40"/>
    </location>
</feature>
<keyword evidence="3" id="KW-1185">Reference proteome</keyword>
<dbReference type="EMBL" id="CAJVCH010070079">
    <property type="protein sequence ID" value="CAG7720369.1"/>
    <property type="molecule type" value="Genomic_DNA"/>
</dbReference>
<dbReference type="Proteomes" id="UP000708208">
    <property type="component" value="Unassembled WGS sequence"/>
</dbReference>
<dbReference type="AlphaFoldDB" id="A0A8J2K5C0"/>
<evidence type="ECO:0000313" key="2">
    <source>
        <dbReference type="EMBL" id="CAG7720369.1"/>
    </source>
</evidence>
<feature type="transmembrane region" description="Helical" evidence="1">
    <location>
        <begin position="77"/>
        <end position="101"/>
    </location>
</feature>
<accession>A0A8J2K5C0</accession>
<comment type="caution">
    <text evidence="2">The sequence shown here is derived from an EMBL/GenBank/DDBJ whole genome shotgun (WGS) entry which is preliminary data.</text>
</comment>
<sequence length="104" mass="11499">MAERIFCCCGVAPRTKLIGWSQLICFVGVIILTGVEWAHLEALRTDPGNANISYGHDLTANETLILEYITQIAWIEFVLSVLVGFPCILMAIILLCGAYNVRQV</sequence>
<reference evidence="2" key="1">
    <citation type="submission" date="2021-06" db="EMBL/GenBank/DDBJ databases">
        <authorList>
            <person name="Hodson N. C."/>
            <person name="Mongue J. A."/>
            <person name="Jaron S. K."/>
        </authorList>
    </citation>
    <scope>NUCLEOTIDE SEQUENCE</scope>
</reference>
<keyword evidence="1" id="KW-1133">Transmembrane helix</keyword>
<keyword evidence="1" id="KW-0472">Membrane</keyword>
<proteinExistence type="predicted"/>
<protein>
    <submittedName>
        <fullName evidence="2">Uncharacterized protein</fullName>
    </submittedName>
</protein>
<keyword evidence="1" id="KW-0812">Transmembrane</keyword>
<evidence type="ECO:0000256" key="1">
    <source>
        <dbReference type="SAM" id="Phobius"/>
    </source>
</evidence>
<organism evidence="2 3">
    <name type="scientific">Allacma fusca</name>
    <dbReference type="NCBI Taxonomy" id="39272"/>
    <lineage>
        <taxon>Eukaryota</taxon>
        <taxon>Metazoa</taxon>
        <taxon>Ecdysozoa</taxon>
        <taxon>Arthropoda</taxon>
        <taxon>Hexapoda</taxon>
        <taxon>Collembola</taxon>
        <taxon>Symphypleona</taxon>
        <taxon>Sminthuridae</taxon>
        <taxon>Allacma</taxon>
    </lineage>
</organism>
<evidence type="ECO:0000313" key="3">
    <source>
        <dbReference type="Proteomes" id="UP000708208"/>
    </source>
</evidence>